<evidence type="ECO:0000313" key="3">
    <source>
        <dbReference type="Proteomes" id="UP000240010"/>
    </source>
</evidence>
<evidence type="ECO:0000313" key="2">
    <source>
        <dbReference type="EMBL" id="PPK73983.1"/>
    </source>
</evidence>
<sequence length="314" mass="36703">MTTTKKLKWLLSLVLIFGGFTIYKLFEGLVHNPAYQEYEWIFKIISEFGLFVSVVVSVGYFHHWIIAAEEHKESEISLREILSKYVDSILLNSIKRGFSGITNKEFDFSQIMQGLKPGDYVYWLITFDPRFKNKSRELENGIKNGVHFRMLILKADCRIGELRATETTGFNPHEFNEYSKLFKVTLEDVISRIGNKITGSLGVFVYDGLPCIPLFIIIRKESRKVEVYSSYYLTEPVSKMPYLHWETGLNFSDQTSFESECWNMVELFLDYFKTRWEMEKEKLYETPGKEAAENKDFIFAPASAREKCSELFIE</sequence>
<dbReference type="AlphaFoldDB" id="A0A2S6H9A8"/>
<dbReference type="RefSeq" id="WP_104430098.1">
    <property type="nucleotide sequence ID" value="NZ_PTIZ01000012.1"/>
</dbReference>
<protein>
    <submittedName>
        <fullName evidence="2">Uncharacterized protein</fullName>
    </submittedName>
</protein>
<keyword evidence="1" id="KW-0472">Membrane</keyword>
<organism evidence="2 3">
    <name type="scientific">Methylobacter tundripaludum</name>
    <dbReference type="NCBI Taxonomy" id="173365"/>
    <lineage>
        <taxon>Bacteria</taxon>
        <taxon>Pseudomonadati</taxon>
        <taxon>Pseudomonadota</taxon>
        <taxon>Gammaproteobacteria</taxon>
        <taxon>Methylococcales</taxon>
        <taxon>Methylococcaceae</taxon>
        <taxon>Methylobacter</taxon>
    </lineage>
</organism>
<feature type="transmembrane region" description="Helical" evidence="1">
    <location>
        <begin position="38"/>
        <end position="61"/>
    </location>
</feature>
<dbReference type="EMBL" id="PTIZ01000012">
    <property type="protein sequence ID" value="PPK73983.1"/>
    <property type="molecule type" value="Genomic_DNA"/>
</dbReference>
<gene>
    <name evidence="2" type="ORF">B0F87_11234</name>
</gene>
<keyword evidence="1" id="KW-0812">Transmembrane</keyword>
<comment type="caution">
    <text evidence="2">The sequence shown here is derived from an EMBL/GenBank/DDBJ whole genome shotgun (WGS) entry which is preliminary data.</text>
</comment>
<evidence type="ECO:0000256" key="1">
    <source>
        <dbReference type="SAM" id="Phobius"/>
    </source>
</evidence>
<keyword evidence="1" id="KW-1133">Transmembrane helix</keyword>
<dbReference type="Proteomes" id="UP000240010">
    <property type="component" value="Unassembled WGS sequence"/>
</dbReference>
<proteinExistence type="predicted"/>
<reference evidence="2 3" key="1">
    <citation type="submission" date="2018-02" db="EMBL/GenBank/DDBJ databases">
        <title>Subsurface microbial communities from deep shales in Ohio and West Virginia, USA.</title>
        <authorList>
            <person name="Wrighton K."/>
        </authorList>
    </citation>
    <scope>NUCLEOTIDE SEQUENCE [LARGE SCALE GENOMIC DNA]</scope>
    <source>
        <strain evidence="2 3">OWC-DMM</strain>
    </source>
</reference>
<name>A0A2S6H9A8_9GAMM</name>
<feature type="transmembrane region" description="Helical" evidence="1">
    <location>
        <begin position="7"/>
        <end position="26"/>
    </location>
</feature>
<accession>A0A2S6H9A8</accession>